<keyword evidence="2" id="KW-1185">Reference proteome</keyword>
<dbReference type="EMBL" id="JAUIQD010000006">
    <property type="protein sequence ID" value="KAK3346772.1"/>
    <property type="molecule type" value="Genomic_DNA"/>
</dbReference>
<evidence type="ECO:0000313" key="1">
    <source>
        <dbReference type="EMBL" id="KAK3346772.1"/>
    </source>
</evidence>
<reference evidence="1" key="1">
    <citation type="journal article" date="2023" name="Mol. Phylogenet. Evol.">
        <title>Genome-scale phylogeny and comparative genomics of the fungal order Sordariales.</title>
        <authorList>
            <person name="Hensen N."/>
            <person name="Bonometti L."/>
            <person name="Westerberg I."/>
            <person name="Brannstrom I.O."/>
            <person name="Guillou S."/>
            <person name="Cros-Aarteil S."/>
            <person name="Calhoun S."/>
            <person name="Haridas S."/>
            <person name="Kuo A."/>
            <person name="Mondo S."/>
            <person name="Pangilinan J."/>
            <person name="Riley R."/>
            <person name="LaButti K."/>
            <person name="Andreopoulos B."/>
            <person name="Lipzen A."/>
            <person name="Chen C."/>
            <person name="Yan M."/>
            <person name="Daum C."/>
            <person name="Ng V."/>
            <person name="Clum A."/>
            <person name="Steindorff A."/>
            <person name="Ohm R.A."/>
            <person name="Martin F."/>
            <person name="Silar P."/>
            <person name="Natvig D.O."/>
            <person name="Lalanne C."/>
            <person name="Gautier V."/>
            <person name="Ament-Velasquez S.L."/>
            <person name="Kruys A."/>
            <person name="Hutchinson M.I."/>
            <person name="Powell A.J."/>
            <person name="Barry K."/>
            <person name="Miller A.N."/>
            <person name="Grigoriev I.V."/>
            <person name="Debuchy R."/>
            <person name="Gladieux P."/>
            <person name="Hiltunen Thoren M."/>
            <person name="Johannesson H."/>
        </authorList>
    </citation>
    <scope>NUCLEOTIDE SEQUENCE</scope>
    <source>
        <strain evidence="1">CBS 955.72</strain>
    </source>
</reference>
<proteinExistence type="predicted"/>
<comment type="caution">
    <text evidence="1">The sequence shown here is derived from an EMBL/GenBank/DDBJ whole genome shotgun (WGS) entry which is preliminary data.</text>
</comment>
<accession>A0AAJ0MB46</accession>
<protein>
    <submittedName>
        <fullName evidence="1">Uncharacterized protein</fullName>
    </submittedName>
</protein>
<evidence type="ECO:0000313" key="2">
    <source>
        <dbReference type="Proteomes" id="UP001275084"/>
    </source>
</evidence>
<dbReference type="Proteomes" id="UP001275084">
    <property type="component" value="Unassembled WGS sequence"/>
</dbReference>
<sequence>MGRDGEVRWEGGWIFIVLADRTLHGDWRGFSLSTWTRVSRCVDWVWFVSLWKLMGEAPRALSFLCPVWLWGYAGRREMGYLLWFCNRCRIKAKRGWLQEAGGGNNRPCCILPALSWCMYHLVVFIWVTCKDGCSSLGFFPVGMIDGWVVI</sequence>
<reference evidence="1" key="2">
    <citation type="submission" date="2023-06" db="EMBL/GenBank/DDBJ databases">
        <authorList>
            <consortium name="Lawrence Berkeley National Laboratory"/>
            <person name="Haridas S."/>
            <person name="Hensen N."/>
            <person name="Bonometti L."/>
            <person name="Westerberg I."/>
            <person name="Brannstrom I.O."/>
            <person name="Guillou S."/>
            <person name="Cros-Aarteil S."/>
            <person name="Calhoun S."/>
            <person name="Kuo A."/>
            <person name="Mondo S."/>
            <person name="Pangilinan J."/>
            <person name="Riley R."/>
            <person name="Labutti K."/>
            <person name="Andreopoulos B."/>
            <person name="Lipzen A."/>
            <person name="Chen C."/>
            <person name="Yanf M."/>
            <person name="Daum C."/>
            <person name="Ng V."/>
            <person name="Clum A."/>
            <person name="Steindorff A."/>
            <person name="Ohm R."/>
            <person name="Martin F."/>
            <person name="Silar P."/>
            <person name="Natvig D."/>
            <person name="Lalanne C."/>
            <person name="Gautier V."/>
            <person name="Ament-Velasquez S.L."/>
            <person name="Kruys A."/>
            <person name="Hutchinson M.I."/>
            <person name="Powell A.J."/>
            <person name="Barry K."/>
            <person name="Miller A.N."/>
            <person name="Grigoriev I.V."/>
            <person name="Debuchy R."/>
            <person name="Gladieux P."/>
            <person name="Thoren M.H."/>
            <person name="Johannesson H."/>
        </authorList>
    </citation>
    <scope>NUCLEOTIDE SEQUENCE</scope>
    <source>
        <strain evidence="1">CBS 955.72</strain>
    </source>
</reference>
<gene>
    <name evidence="1" type="ORF">B0T25DRAFT_287440</name>
</gene>
<organism evidence="1 2">
    <name type="scientific">Lasiosphaeria hispida</name>
    <dbReference type="NCBI Taxonomy" id="260671"/>
    <lineage>
        <taxon>Eukaryota</taxon>
        <taxon>Fungi</taxon>
        <taxon>Dikarya</taxon>
        <taxon>Ascomycota</taxon>
        <taxon>Pezizomycotina</taxon>
        <taxon>Sordariomycetes</taxon>
        <taxon>Sordariomycetidae</taxon>
        <taxon>Sordariales</taxon>
        <taxon>Lasiosphaeriaceae</taxon>
        <taxon>Lasiosphaeria</taxon>
    </lineage>
</organism>
<dbReference type="AlphaFoldDB" id="A0AAJ0MB46"/>
<name>A0AAJ0MB46_9PEZI</name>